<feature type="compositionally biased region" description="Polar residues" evidence="1">
    <location>
        <begin position="47"/>
        <end position="58"/>
    </location>
</feature>
<dbReference type="InterPro" id="IPR040278">
    <property type="entry name" value="UPF0426"/>
</dbReference>
<dbReference type="EMBL" id="LWAJ01000205">
    <property type="protein sequence ID" value="KZL49083.1"/>
    <property type="molecule type" value="Genomic_DNA"/>
</dbReference>
<dbReference type="Pfam" id="PF26369">
    <property type="entry name" value="UPF0426"/>
    <property type="match status" value="1"/>
</dbReference>
<dbReference type="AlphaFoldDB" id="A0A161UT82"/>
<comment type="caution">
    <text evidence="2">The sequence shown here is derived from an EMBL/GenBank/DDBJ whole genome shotgun (WGS) entry which is preliminary data.</text>
</comment>
<dbReference type="OrthoDB" id="488745at2"/>
<dbReference type="Proteomes" id="UP000076555">
    <property type="component" value="Unassembled WGS sequence"/>
</dbReference>
<evidence type="ECO:0000313" key="3">
    <source>
        <dbReference type="Proteomes" id="UP000076555"/>
    </source>
</evidence>
<dbReference type="RefSeq" id="WP_063873408.1">
    <property type="nucleotide sequence ID" value="NZ_CAWMRI010000205.1"/>
</dbReference>
<dbReference type="PANTHER" id="PTHR35996:SF1">
    <property type="entry name" value="OS04G0528100 PROTEIN"/>
    <property type="match status" value="1"/>
</dbReference>
<accession>A0A161UT82</accession>
<name>A0A161UT82_NODSP</name>
<organism evidence="2 3">
    <name type="scientific">Nodularia spumigena CENA596</name>
    <dbReference type="NCBI Taxonomy" id="1819295"/>
    <lineage>
        <taxon>Bacteria</taxon>
        <taxon>Bacillati</taxon>
        <taxon>Cyanobacteriota</taxon>
        <taxon>Cyanophyceae</taxon>
        <taxon>Nostocales</taxon>
        <taxon>Nodulariaceae</taxon>
        <taxon>Nodularia</taxon>
    </lineage>
</organism>
<dbReference type="PANTHER" id="PTHR35996">
    <property type="entry name" value="OSJNBA0038O10.25 PROTEIN"/>
    <property type="match status" value="1"/>
</dbReference>
<protein>
    <submittedName>
        <fullName evidence="2">Uncharacterized protein</fullName>
    </submittedName>
</protein>
<evidence type="ECO:0000256" key="1">
    <source>
        <dbReference type="SAM" id="MobiDB-lite"/>
    </source>
</evidence>
<evidence type="ECO:0000313" key="2">
    <source>
        <dbReference type="EMBL" id="KZL49083.1"/>
    </source>
</evidence>
<reference evidence="2 3" key="1">
    <citation type="submission" date="2016-04" db="EMBL/GenBank/DDBJ databases">
        <title>Draft Genome Assembly of the Bloom-forming Cyanobacterium Nodularia spumigena Strain CENA596 in Shrimp Production Ponds.</title>
        <authorList>
            <person name="Popin R.V."/>
            <person name="Rigonato J."/>
            <person name="Abreu V.A."/>
            <person name="Andreote A.P."/>
            <person name="Silveira S.B."/>
            <person name="Odebrecht C."/>
            <person name="Fiore M.F."/>
        </authorList>
    </citation>
    <scope>NUCLEOTIDE SEQUENCE [LARGE SCALE GENOMIC DNA]</scope>
    <source>
        <strain evidence="2 3">CENA596</strain>
    </source>
</reference>
<feature type="region of interest" description="Disordered" evidence="1">
    <location>
        <begin position="47"/>
        <end position="72"/>
    </location>
</feature>
<proteinExistence type="predicted"/>
<gene>
    <name evidence="2" type="ORF">A2T98_14705</name>
</gene>
<sequence length="72" mass="7959">MFIEELSPIFQQLIKHPVSFMGGFASGVLRLNLKDDPVKSWLDKQINSTGYTTPTNEAHNGKATGPQQISID</sequence>